<dbReference type="STRING" id="226505.SAMN05444394_1297"/>
<dbReference type="EMBL" id="FSRC01000001">
    <property type="protein sequence ID" value="SIN73329.1"/>
    <property type="molecule type" value="Genomic_DNA"/>
</dbReference>
<dbReference type="Gene3D" id="2.60.120.890">
    <property type="entry name" value="BT2081, beta-jelly-roll domain"/>
    <property type="match status" value="1"/>
</dbReference>
<gene>
    <name evidence="2" type="ORF">SAMN05444394_1297</name>
</gene>
<feature type="domain" description="Putative carbohydrate metabolism" evidence="1">
    <location>
        <begin position="134"/>
        <end position="355"/>
    </location>
</feature>
<dbReference type="InterPro" id="IPR038653">
    <property type="entry name" value="Put_CMD_sf"/>
</dbReference>
<evidence type="ECO:0000313" key="3">
    <source>
        <dbReference type="Proteomes" id="UP000185221"/>
    </source>
</evidence>
<dbReference type="AlphaFoldDB" id="A0A1N6DRB0"/>
<dbReference type="Gene3D" id="2.60.40.2340">
    <property type="match status" value="1"/>
</dbReference>
<dbReference type="Pfam" id="PF13201">
    <property type="entry name" value="PCMD"/>
    <property type="match status" value="1"/>
</dbReference>
<evidence type="ECO:0000259" key="1">
    <source>
        <dbReference type="Pfam" id="PF13201"/>
    </source>
</evidence>
<accession>A0A1N6DRB0</accession>
<dbReference type="Proteomes" id="UP000185221">
    <property type="component" value="Unassembled WGS sequence"/>
</dbReference>
<proteinExistence type="predicted"/>
<protein>
    <submittedName>
        <fullName evidence="2">Putative carbohydrate metabolism domain-containing protein</fullName>
    </submittedName>
</protein>
<organism evidence="2 3">
    <name type="scientific">Algoriphagus halophilus</name>
    <dbReference type="NCBI Taxonomy" id="226505"/>
    <lineage>
        <taxon>Bacteria</taxon>
        <taxon>Pseudomonadati</taxon>
        <taxon>Bacteroidota</taxon>
        <taxon>Cytophagia</taxon>
        <taxon>Cytophagales</taxon>
        <taxon>Cyclobacteriaceae</taxon>
        <taxon>Algoriphagus</taxon>
    </lineage>
</organism>
<keyword evidence="3" id="KW-1185">Reference proteome</keyword>
<name>A0A1N6DRB0_9BACT</name>
<reference evidence="3" key="1">
    <citation type="submission" date="2016-11" db="EMBL/GenBank/DDBJ databases">
        <authorList>
            <person name="Varghese N."/>
            <person name="Submissions S."/>
        </authorList>
    </citation>
    <scope>NUCLEOTIDE SEQUENCE [LARGE SCALE GENOMIC DNA]</scope>
    <source>
        <strain evidence="3">DSM 15292</strain>
    </source>
</reference>
<sequence>MKMKNSYLFLVLFMLTSCVKEDFFGYSSYGNIKAFEVSNQASQAAINNAEKTVTVEIPGGVNLNEITLQKLELSSFAEADVAVGDILDLEEDFEINVVAEDGSLHTWLIQAEVASATPQLSNGDLNLWYQTNSDYYEPGESKDNTIWGTGNQGTFILNKLATIPYDRGDDNLAAQMITLDNGFLGGTFGAPIAAGSIFTGVFNSDNLDPKDPEAAIEFGMPFAGRPVKIQFTYSYIPGTENKDKNGNLLPYSDMMDIYAFLEVRSGGTTERLATVWLRSGEEQSDLVTVTLDFVYGELDDSFPDYMKPKDQNYVSQDSAAFILPTHITFVASSSFAGAEFAGAIGSELILDDVVMIYE</sequence>
<dbReference type="InterPro" id="IPR025112">
    <property type="entry name" value="PCMD"/>
</dbReference>
<dbReference type="PROSITE" id="PS51257">
    <property type="entry name" value="PROKAR_LIPOPROTEIN"/>
    <property type="match status" value="1"/>
</dbReference>
<evidence type="ECO:0000313" key="2">
    <source>
        <dbReference type="EMBL" id="SIN73329.1"/>
    </source>
</evidence>